<accession>A0ABV1E448</accession>
<feature type="transmembrane region" description="Helical" evidence="1">
    <location>
        <begin position="36"/>
        <end position="55"/>
    </location>
</feature>
<evidence type="ECO:0000256" key="1">
    <source>
        <dbReference type="SAM" id="Phobius"/>
    </source>
</evidence>
<gene>
    <name evidence="2" type="ORF">WMO64_01155</name>
</gene>
<dbReference type="Proteomes" id="UP001464378">
    <property type="component" value="Unassembled WGS sequence"/>
</dbReference>
<evidence type="ECO:0000313" key="3">
    <source>
        <dbReference type="Proteomes" id="UP001464378"/>
    </source>
</evidence>
<dbReference type="EMBL" id="JBBMFK010000001">
    <property type="protein sequence ID" value="MEQ2442073.1"/>
    <property type="molecule type" value="Genomic_DNA"/>
</dbReference>
<keyword evidence="3" id="KW-1185">Reference proteome</keyword>
<evidence type="ECO:0000313" key="2">
    <source>
        <dbReference type="EMBL" id="MEQ2442073.1"/>
    </source>
</evidence>
<sequence>MNRPRHPLPPLFRFGVLLFCAGTAAGRLSLLPGGACAFLCGAGAALGLVGLFLFSPLARPLRVWKANILRRF</sequence>
<keyword evidence="1" id="KW-1133">Transmembrane helix</keyword>
<name>A0ABV1E448_9FIRM</name>
<keyword evidence="1" id="KW-0812">Transmembrane</keyword>
<keyword evidence="1" id="KW-0472">Membrane</keyword>
<comment type="caution">
    <text evidence="2">The sequence shown here is derived from an EMBL/GenBank/DDBJ whole genome shotgun (WGS) entry which is preliminary data.</text>
</comment>
<reference evidence="2 3" key="1">
    <citation type="submission" date="2024-03" db="EMBL/GenBank/DDBJ databases">
        <title>Human intestinal bacterial collection.</title>
        <authorList>
            <person name="Pauvert C."/>
            <person name="Hitch T.C.A."/>
            <person name="Clavel T."/>
        </authorList>
    </citation>
    <scope>NUCLEOTIDE SEQUENCE [LARGE SCALE GENOMIC DNA]</scope>
    <source>
        <strain evidence="2 3">CLA-AP-H29</strain>
    </source>
</reference>
<dbReference type="RefSeq" id="WP_294519057.1">
    <property type="nucleotide sequence ID" value="NZ_JBBMFK010000001.1"/>
</dbReference>
<organism evidence="2 3">
    <name type="scientific">Pseudoflavonifractor intestinihominis</name>
    <dbReference type="NCBI Taxonomy" id="3133171"/>
    <lineage>
        <taxon>Bacteria</taxon>
        <taxon>Bacillati</taxon>
        <taxon>Bacillota</taxon>
        <taxon>Clostridia</taxon>
        <taxon>Eubacteriales</taxon>
        <taxon>Oscillospiraceae</taxon>
        <taxon>Pseudoflavonifractor</taxon>
    </lineage>
</organism>
<protein>
    <submittedName>
        <fullName evidence="2">Uncharacterized protein</fullName>
    </submittedName>
</protein>
<feature type="transmembrane region" description="Helical" evidence="1">
    <location>
        <begin position="12"/>
        <end position="30"/>
    </location>
</feature>
<proteinExistence type="predicted"/>